<dbReference type="Gene3D" id="2.60.40.420">
    <property type="entry name" value="Cupredoxins - blue copper proteins"/>
    <property type="match status" value="1"/>
</dbReference>
<gene>
    <name evidence="5" type="ORF">LVIROSA_LOCUS24471</name>
</gene>
<evidence type="ECO:0000313" key="6">
    <source>
        <dbReference type="Proteomes" id="UP001157418"/>
    </source>
</evidence>
<evidence type="ECO:0000313" key="5">
    <source>
        <dbReference type="EMBL" id="CAH1438200.1"/>
    </source>
</evidence>
<evidence type="ECO:0000256" key="3">
    <source>
        <dbReference type="ARBA" id="ARBA00023180"/>
    </source>
</evidence>
<dbReference type="PANTHER" id="PTHR33021">
    <property type="entry name" value="BLUE COPPER PROTEIN"/>
    <property type="match status" value="1"/>
</dbReference>
<dbReference type="AlphaFoldDB" id="A0AAU9NK14"/>
<reference evidence="5 6" key="1">
    <citation type="submission" date="2022-01" db="EMBL/GenBank/DDBJ databases">
        <authorList>
            <person name="Xiong W."/>
            <person name="Schranz E."/>
        </authorList>
    </citation>
    <scope>NUCLEOTIDE SEQUENCE [LARGE SCALE GENOMIC DNA]</scope>
</reference>
<dbReference type="PANTHER" id="PTHR33021:SF288">
    <property type="entry name" value="OS03G0648500 PROTEIN"/>
    <property type="match status" value="1"/>
</dbReference>
<dbReference type="InterPro" id="IPR008972">
    <property type="entry name" value="Cupredoxin"/>
</dbReference>
<keyword evidence="2" id="KW-1015">Disulfide bond</keyword>
<dbReference type="InterPro" id="IPR033138">
    <property type="entry name" value="Cu_oxidase_CS"/>
</dbReference>
<proteinExistence type="predicted"/>
<dbReference type="GO" id="GO:0005886">
    <property type="term" value="C:plasma membrane"/>
    <property type="evidence" value="ECO:0007669"/>
    <property type="project" value="TreeGrafter"/>
</dbReference>
<dbReference type="SUPFAM" id="SSF49503">
    <property type="entry name" value="Cupredoxins"/>
    <property type="match status" value="1"/>
</dbReference>
<dbReference type="Proteomes" id="UP001157418">
    <property type="component" value="Unassembled WGS sequence"/>
</dbReference>
<dbReference type="InterPro" id="IPR039391">
    <property type="entry name" value="Phytocyanin-like"/>
</dbReference>
<feature type="domain" description="Phytocyanin" evidence="4">
    <location>
        <begin position="33"/>
        <end position="135"/>
    </location>
</feature>
<dbReference type="PROSITE" id="PS00079">
    <property type="entry name" value="MULTICOPPER_OXIDASE1"/>
    <property type="match status" value="1"/>
</dbReference>
<dbReference type="Pfam" id="PF02298">
    <property type="entry name" value="Cu_bind_like"/>
    <property type="match status" value="1"/>
</dbReference>
<dbReference type="EMBL" id="CAKMRJ010004445">
    <property type="protein sequence ID" value="CAH1438200.1"/>
    <property type="molecule type" value="Genomic_DNA"/>
</dbReference>
<evidence type="ECO:0000259" key="4">
    <source>
        <dbReference type="PROSITE" id="PS51485"/>
    </source>
</evidence>
<accession>A0AAU9NK14</accession>
<comment type="caution">
    <text evidence="5">The sequence shown here is derived from an EMBL/GenBank/DDBJ whole genome shotgun (WGS) entry which is preliminary data.</text>
</comment>
<keyword evidence="1" id="KW-0479">Metal-binding</keyword>
<dbReference type="InterPro" id="IPR003245">
    <property type="entry name" value="Phytocyanin_dom"/>
</dbReference>
<keyword evidence="3" id="KW-0325">Glycoprotein</keyword>
<dbReference type="PROSITE" id="PS51485">
    <property type="entry name" value="PHYTOCYANIN"/>
    <property type="match status" value="1"/>
</dbReference>
<dbReference type="GO" id="GO:0009055">
    <property type="term" value="F:electron transfer activity"/>
    <property type="evidence" value="ECO:0007669"/>
    <property type="project" value="InterPro"/>
</dbReference>
<protein>
    <recommendedName>
        <fullName evidence="4">Phytocyanin domain-containing protein</fullName>
    </recommendedName>
</protein>
<name>A0AAU9NK14_9ASTR</name>
<dbReference type="GO" id="GO:0046872">
    <property type="term" value="F:metal ion binding"/>
    <property type="evidence" value="ECO:0007669"/>
    <property type="project" value="UniProtKB-KW"/>
</dbReference>
<keyword evidence="6" id="KW-1185">Reference proteome</keyword>
<evidence type="ECO:0000256" key="2">
    <source>
        <dbReference type="ARBA" id="ARBA00023157"/>
    </source>
</evidence>
<dbReference type="FunFam" id="2.60.40.420:FF:000034">
    <property type="entry name" value="Cupredoxin superfamily protein"/>
    <property type="match status" value="1"/>
</dbReference>
<evidence type="ECO:0000256" key="1">
    <source>
        <dbReference type="ARBA" id="ARBA00022723"/>
    </source>
</evidence>
<sequence>MGAHGDYWFSKATAVIPLALIIILLFTASAGGGKHIVGGSIWSIPPSVHFYNNWSTSQTFFPGDVLYFDFESEMYNVHQVLSDEYSHCESTLSPVNAYEEGPALVTLPETGEYMFLCPMLNYCSQGMKMMIWVRLPAASTPPVRVLP</sequence>
<organism evidence="5 6">
    <name type="scientific">Lactuca virosa</name>
    <dbReference type="NCBI Taxonomy" id="75947"/>
    <lineage>
        <taxon>Eukaryota</taxon>
        <taxon>Viridiplantae</taxon>
        <taxon>Streptophyta</taxon>
        <taxon>Embryophyta</taxon>
        <taxon>Tracheophyta</taxon>
        <taxon>Spermatophyta</taxon>
        <taxon>Magnoliopsida</taxon>
        <taxon>eudicotyledons</taxon>
        <taxon>Gunneridae</taxon>
        <taxon>Pentapetalae</taxon>
        <taxon>asterids</taxon>
        <taxon>campanulids</taxon>
        <taxon>Asterales</taxon>
        <taxon>Asteraceae</taxon>
        <taxon>Cichorioideae</taxon>
        <taxon>Cichorieae</taxon>
        <taxon>Lactucinae</taxon>
        <taxon>Lactuca</taxon>
    </lineage>
</organism>